<dbReference type="SUPFAM" id="SSF55418">
    <property type="entry name" value="eIF4e-like"/>
    <property type="match status" value="1"/>
</dbReference>
<comment type="similarity">
    <text evidence="1">Belongs to the eukaryotic initiation factor 4E family.</text>
</comment>
<evidence type="ECO:0000256" key="2">
    <source>
        <dbReference type="SAM" id="MobiDB-lite"/>
    </source>
</evidence>
<sequence>MSRLPTLEDLAKRMVPNAAVAASSGSGGGASASGTGLPASTRPRRQDGGQDEPPKDIPKDKIHRGYKNVPSLDAITERLRARSISTPDPSSSALSNLSLSDSVTTAEEDKGTPEGDAVPSPSDAPDTTTASVSTSDLHPLQHTWSLFHDSRSRGPPSTIDAGQSNFPVGGSAHSNMYAAGLTVVGEFETVEDFCRYFNWLKPPSQLEMNSNYHLFKSGIKPMWEDPANANGGKWVLTMKSNPQLLDRCWSWLAMGLVGEQIDDRNEICGAVVSLRPKIDRIQLWTRSKDDVERINAIGKKIVRLLDIANEPGIGFEFQYHSEDRPARSRFISIVPSSAGAGGVFHRAGPPPPGFTSGPDGSSGSGGHDSGMAPGWRGGGGGNTFGFGRGSSREFGNTGPEASRGGGGSHLRGSSIA</sequence>
<dbReference type="EMBL" id="MU128928">
    <property type="protein sequence ID" value="KAF9518009.1"/>
    <property type="molecule type" value="Genomic_DNA"/>
</dbReference>
<dbReference type="GO" id="GO:0003743">
    <property type="term" value="F:translation initiation factor activity"/>
    <property type="evidence" value="ECO:0007669"/>
    <property type="project" value="UniProtKB-KW"/>
</dbReference>
<dbReference type="Proteomes" id="UP000886523">
    <property type="component" value="Unassembled WGS sequence"/>
</dbReference>
<dbReference type="InterPro" id="IPR023398">
    <property type="entry name" value="TIF_eIF4e-like"/>
</dbReference>
<feature type="region of interest" description="Disordered" evidence="2">
    <location>
        <begin position="147"/>
        <end position="166"/>
    </location>
</feature>
<evidence type="ECO:0000256" key="1">
    <source>
        <dbReference type="RuleBase" id="RU004374"/>
    </source>
</evidence>
<comment type="caution">
    <text evidence="3">The sequence shown here is derived from an EMBL/GenBank/DDBJ whole genome shotgun (WGS) entry which is preliminary data.</text>
</comment>
<feature type="compositionally biased region" description="Low complexity" evidence="2">
    <location>
        <begin position="90"/>
        <end position="102"/>
    </location>
</feature>
<feature type="compositionally biased region" description="Basic and acidic residues" evidence="2">
    <location>
        <begin position="44"/>
        <end position="60"/>
    </location>
</feature>
<dbReference type="GO" id="GO:0016281">
    <property type="term" value="C:eukaryotic translation initiation factor 4F complex"/>
    <property type="evidence" value="ECO:0007669"/>
    <property type="project" value="TreeGrafter"/>
</dbReference>
<dbReference type="GO" id="GO:0000340">
    <property type="term" value="F:RNA 7-methylguanosine cap binding"/>
    <property type="evidence" value="ECO:0007669"/>
    <property type="project" value="TreeGrafter"/>
</dbReference>
<dbReference type="OrthoDB" id="590761at2759"/>
<feature type="region of interest" description="Disordered" evidence="2">
    <location>
        <begin position="341"/>
        <end position="416"/>
    </location>
</feature>
<dbReference type="PANTHER" id="PTHR11960:SF73">
    <property type="entry name" value="TRANSLATION INITIATION FACTOR 4E, PUTATIVE-RELATED"/>
    <property type="match status" value="1"/>
</dbReference>
<protein>
    <recommendedName>
        <fullName evidence="5">Translation initiation factor eIF4e</fullName>
    </recommendedName>
</protein>
<reference evidence="3" key="1">
    <citation type="journal article" date="2020" name="Nat. Commun.">
        <title>Large-scale genome sequencing of mycorrhizal fungi provides insights into the early evolution of symbiotic traits.</title>
        <authorList>
            <person name="Miyauchi S."/>
            <person name="Kiss E."/>
            <person name="Kuo A."/>
            <person name="Drula E."/>
            <person name="Kohler A."/>
            <person name="Sanchez-Garcia M."/>
            <person name="Morin E."/>
            <person name="Andreopoulos B."/>
            <person name="Barry K.W."/>
            <person name="Bonito G."/>
            <person name="Buee M."/>
            <person name="Carver A."/>
            <person name="Chen C."/>
            <person name="Cichocki N."/>
            <person name="Clum A."/>
            <person name="Culley D."/>
            <person name="Crous P.W."/>
            <person name="Fauchery L."/>
            <person name="Girlanda M."/>
            <person name="Hayes R.D."/>
            <person name="Keri Z."/>
            <person name="LaButti K."/>
            <person name="Lipzen A."/>
            <person name="Lombard V."/>
            <person name="Magnuson J."/>
            <person name="Maillard F."/>
            <person name="Murat C."/>
            <person name="Nolan M."/>
            <person name="Ohm R.A."/>
            <person name="Pangilinan J."/>
            <person name="Pereira M.F."/>
            <person name="Perotto S."/>
            <person name="Peter M."/>
            <person name="Pfister S."/>
            <person name="Riley R."/>
            <person name="Sitrit Y."/>
            <person name="Stielow J.B."/>
            <person name="Szollosi G."/>
            <person name="Zifcakova L."/>
            <person name="Stursova M."/>
            <person name="Spatafora J.W."/>
            <person name="Tedersoo L."/>
            <person name="Vaario L.M."/>
            <person name="Yamada A."/>
            <person name="Yan M."/>
            <person name="Wang P."/>
            <person name="Xu J."/>
            <person name="Bruns T."/>
            <person name="Baldrian P."/>
            <person name="Vilgalys R."/>
            <person name="Dunand C."/>
            <person name="Henrissat B."/>
            <person name="Grigoriev I.V."/>
            <person name="Hibbett D."/>
            <person name="Nagy L.G."/>
            <person name="Martin F.M."/>
        </authorList>
    </citation>
    <scope>NUCLEOTIDE SEQUENCE</scope>
    <source>
        <strain evidence="3">UP504</strain>
    </source>
</reference>
<accession>A0A9P6B5R5</accession>
<keyword evidence="1" id="KW-0396">Initiation factor</keyword>
<keyword evidence="1" id="KW-0694">RNA-binding</keyword>
<evidence type="ECO:0008006" key="5">
    <source>
        <dbReference type="Google" id="ProtNLM"/>
    </source>
</evidence>
<name>A0A9P6B5R5_9AGAM</name>
<evidence type="ECO:0000313" key="3">
    <source>
        <dbReference type="EMBL" id="KAF9518009.1"/>
    </source>
</evidence>
<gene>
    <name evidence="3" type="ORF">BS47DRAFT_1359270</name>
</gene>
<keyword evidence="1" id="KW-0648">Protein biosynthesis</keyword>
<feature type="compositionally biased region" description="Gly residues" evidence="2">
    <location>
        <begin position="375"/>
        <end position="388"/>
    </location>
</feature>
<proteinExistence type="inferred from homology"/>
<dbReference type="InterPro" id="IPR001040">
    <property type="entry name" value="TIF_eIF_4E"/>
</dbReference>
<organism evidence="3 4">
    <name type="scientific">Hydnum rufescens UP504</name>
    <dbReference type="NCBI Taxonomy" id="1448309"/>
    <lineage>
        <taxon>Eukaryota</taxon>
        <taxon>Fungi</taxon>
        <taxon>Dikarya</taxon>
        <taxon>Basidiomycota</taxon>
        <taxon>Agaricomycotina</taxon>
        <taxon>Agaricomycetes</taxon>
        <taxon>Cantharellales</taxon>
        <taxon>Hydnaceae</taxon>
        <taxon>Hydnum</taxon>
    </lineage>
</organism>
<dbReference type="Pfam" id="PF01652">
    <property type="entry name" value="IF4E"/>
    <property type="match status" value="1"/>
</dbReference>
<dbReference type="AlphaFoldDB" id="A0A9P6B5R5"/>
<evidence type="ECO:0000313" key="4">
    <source>
        <dbReference type="Proteomes" id="UP000886523"/>
    </source>
</evidence>
<feature type="compositionally biased region" description="Polar residues" evidence="2">
    <location>
        <begin position="125"/>
        <end position="135"/>
    </location>
</feature>
<feature type="region of interest" description="Disordered" evidence="2">
    <location>
        <begin position="19"/>
        <end position="135"/>
    </location>
</feature>
<dbReference type="Gene3D" id="3.30.760.10">
    <property type="entry name" value="RNA Cap, Translation Initiation Factor Eif4e"/>
    <property type="match status" value="1"/>
</dbReference>
<dbReference type="PANTHER" id="PTHR11960">
    <property type="entry name" value="EUKARYOTIC TRANSLATION INITIATION FACTOR 4E RELATED"/>
    <property type="match status" value="1"/>
</dbReference>
<keyword evidence="4" id="KW-1185">Reference proteome</keyword>